<dbReference type="EMBL" id="JAVDSB010000001">
    <property type="protein sequence ID" value="MDR6550395.1"/>
    <property type="molecule type" value="Genomic_DNA"/>
</dbReference>
<dbReference type="RefSeq" id="WP_310225016.1">
    <property type="nucleotide sequence ID" value="NZ_JAVDSB010000001.1"/>
</dbReference>
<dbReference type="InterPro" id="IPR000160">
    <property type="entry name" value="GGDEF_dom"/>
</dbReference>
<dbReference type="CDD" id="cd01949">
    <property type="entry name" value="GGDEF"/>
    <property type="match status" value="1"/>
</dbReference>
<accession>A0ABU1NSD0</accession>
<dbReference type="SMART" id="SM00267">
    <property type="entry name" value="GGDEF"/>
    <property type="match status" value="1"/>
</dbReference>
<dbReference type="Gene3D" id="3.30.70.270">
    <property type="match status" value="1"/>
</dbReference>
<dbReference type="PANTHER" id="PTHR46663">
    <property type="entry name" value="DIGUANYLATE CYCLASE DGCT-RELATED"/>
    <property type="match status" value="1"/>
</dbReference>
<dbReference type="PANTHER" id="PTHR46663:SF3">
    <property type="entry name" value="SLL0267 PROTEIN"/>
    <property type="match status" value="1"/>
</dbReference>
<reference evidence="2 3" key="1">
    <citation type="submission" date="2023-07" db="EMBL/GenBank/DDBJ databases">
        <title>Sorghum-associated microbial communities from plants grown in Nebraska, USA.</title>
        <authorList>
            <person name="Schachtman D."/>
        </authorList>
    </citation>
    <scope>NUCLEOTIDE SEQUENCE [LARGE SCALE GENOMIC DNA]</scope>
    <source>
        <strain evidence="2 3">CC258</strain>
    </source>
</reference>
<dbReference type="InterPro" id="IPR043128">
    <property type="entry name" value="Rev_trsase/Diguanyl_cyclase"/>
</dbReference>
<dbReference type="InterPro" id="IPR052163">
    <property type="entry name" value="DGC-Regulatory_Protein"/>
</dbReference>
<comment type="caution">
    <text evidence="2">The sequence shown here is derived from an EMBL/GenBank/DDBJ whole genome shotgun (WGS) entry which is preliminary data.</text>
</comment>
<organism evidence="2 3">
    <name type="scientific">Paenibacillus qinlingensis</name>
    <dbReference type="NCBI Taxonomy" id="1837343"/>
    <lineage>
        <taxon>Bacteria</taxon>
        <taxon>Bacillati</taxon>
        <taxon>Bacillota</taxon>
        <taxon>Bacilli</taxon>
        <taxon>Bacillales</taxon>
        <taxon>Paenibacillaceae</taxon>
        <taxon>Paenibacillus</taxon>
    </lineage>
</organism>
<keyword evidence="3" id="KW-1185">Reference proteome</keyword>
<gene>
    <name evidence="2" type="ORF">J2736_001578</name>
</gene>
<protein>
    <submittedName>
        <fullName evidence="2">Diguanylate cyclase (GGDEF)-like protein</fullName>
    </submittedName>
</protein>
<dbReference type="SUPFAM" id="SSF55073">
    <property type="entry name" value="Nucleotide cyclase"/>
    <property type="match status" value="1"/>
</dbReference>
<evidence type="ECO:0000313" key="2">
    <source>
        <dbReference type="EMBL" id="MDR6550395.1"/>
    </source>
</evidence>
<dbReference type="InterPro" id="IPR029787">
    <property type="entry name" value="Nucleotide_cyclase"/>
</dbReference>
<dbReference type="PROSITE" id="PS50887">
    <property type="entry name" value="GGDEF"/>
    <property type="match status" value="1"/>
</dbReference>
<evidence type="ECO:0000259" key="1">
    <source>
        <dbReference type="PROSITE" id="PS50887"/>
    </source>
</evidence>
<sequence>MCDSRGLIVFANGRFEELFGKALLEGESLASYCEGMKLLNGGSLDGLIRKYFEHQQSAFREMISVYGTQDEIRHYECYVNQIASEDEVALYGHLFVFGNRTEAVRKAHYDELTGLPNRRYVQEWLERLASHHVSNDFSPYGLLFLDLDGFKQVNDTYGHEIGDRLLKEVALVLNRCMNEQSTGARWAGDEFVIMVEQVGEFEQLGEIAENVMAAIQQIKEIDGLLIHISGSIGIALAPSNGVSDAKTLLQHADEAMYKAKSSGKNCYCFYGFMESM</sequence>
<dbReference type="Pfam" id="PF00990">
    <property type="entry name" value="GGDEF"/>
    <property type="match status" value="1"/>
</dbReference>
<feature type="domain" description="GGDEF" evidence="1">
    <location>
        <begin position="138"/>
        <end position="272"/>
    </location>
</feature>
<evidence type="ECO:0000313" key="3">
    <source>
        <dbReference type="Proteomes" id="UP001267290"/>
    </source>
</evidence>
<proteinExistence type="predicted"/>
<dbReference type="NCBIfam" id="TIGR00254">
    <property type="entry name" value="GGDEF"/>
    <property type="match status" value="1"/>
</dbReference>
<name>A0ABU1NSD0_9BACL</name>
<dbReference type="Proteomes" id="UP001267290">
    <property type="component" value="Unassembled WGS sequence"/>
</dbReference>